<evidence type="ECO:0000313" key="3">
    <source>
        <dbReference type="EMBL" id="TPQ22066.1"/>
    </source>
</evidence>
<accession>A0A505DMB9</accession>
<evidence type="ECO:0000256" key="1">
    <source>
        <dbReference type="SAM" id="MobiDB-lite"/>
    </source>
</evidence>
<gene>
    <name evidence="3" type="ORF">FGD71_011770</name>
</gene>
<evidence type="ECO:0000313" key="4">
    <source>
        <dbReference type="Proteomes" id="UP000317378"/>
    </source>
</evidence>
<keyword evidence="2" id="KW-0812">Transmembrane</keyword>
<organism evidence="3 4">
    <name type="scientific">Streptomyces sporangiiformans</name>
    <dbReference type="NCBI Taxonomy" id="2315329"/>
    <lineage>
        <taxon>Bacteria</taxon>
        <taxon>Bacillati</taxon>
        <taxon>Actinomycetota</taxon>
        <taxon>Actinomycetes</taxon>
        <taxon>Kitasatosporales</taxon>
        <taxon>Streptomycetaceae</taxon>
        <taxon>Streptomyces</taxon>
    </lineage>
</organism>
<feature type="region of interest" description="Disordered" evidence="1">
    <location>
        <begin position="423"/>
        <end position="444"/>
    </location>
</feature>
<name>A0A505DMB9_9ACTN</name>
<feature type="transmembrane region" description="Helical" evidence="2">
    <location>
        <begin position="221"/>
        <end position="242"/>
    </location>
</feature>
<comment type="caution">
    <text evidence="3">The sequence shown here is derived from an EMBL/GenBank/DDBJ whole genome shotgun (WGS) entry which is preliminary data.</text>
</comment>
<keyword evidence="2" id="KW-1133">Transmembrane helix</keyword>
<sequence length="444" mass="47142">MGFPNSSTKYGSSSVSAKRVLAALPTLAALLTAFVTALLITAAPASWAKAPSPGERIATALRESPVYVDPSYEGSVPPTRQKELARQITRTGLPIKVVLTPLTKGDSFNGDSATLAEVVHDRLGLRDLILITTDGDFTDSLNGYEWPGEAHQTEDAVATVGFLDEMDDAGLADRTAKAIELIEDGDGKNAYEEATKDLGGEGDDSASTQPKSPRDEATSSWLWPTLVAVPTLAAAFVTFLFVRRRGPRLTYPRAVFTAARAADEADVRRQAEAEVLSLGESVRSAPSSTPGLQRALDAYAAAGTVLDAARGLPDLAGALALAAEGRDALDAAPAPLPLCFFNPLHGRAADRIAWRALGRRESLRVAACTTCAEAVRTRRAPEVLMDTAEDGRRLPYFEVSHSIWARTGYGSLLKDPDDGLARRVGRGDFSRSLPDPDGLGTGRT</sequence>
<reference evidence="3 4" key="1">
    <citation type="submission" date="2019-06" db="EMBL/GenBank/DDBJ databases">
        <title>Streptomyces sporangiiformans sp. nov., a novel actinomycete isolated from soil in Mount Song.</title>
        <authorList>
            <person name="Han L."/>
        </authorList>
    </citation>
    <scope>NUCLEOTIDE SEQUENCE [LARGE SCALE GENOMIC DNA]</scope>
    <source>
        <strain evidence="3 4">NEAU-SSA 1</strain>
    </source>
</reference>
<dbReference type="EMBL" id="VCHX02000101">
    <property type="protein sequence ID" value="TPQ22066.1"/>
    <property type="molecule type" value="Genomic_DNA"/>
</dbReference>
<dbReference type="OrthoDB" id="3867729at2"/>
<keyword evidence="2" id="KW-0472">Membrane</keyword>
<dbReference type="AlphaFoldDB" id="A0A505DMB9"/>
<keyword evidence="4" id="KW-1185">Reference proteome</keyword>
<proteinExistence type="predicted"/>
<evidence type="ECO:0000256" key="2">
    <source>
        <dbReference type="SAM" id="Phobius"/>
    </source>
</evidence>
<feature type="region of interest" description="Disordered" evidence="1">
    <location>
        <begin position="192"/>
        <end position="217"/>
    </location>
</feature>
<protein>
    <submittedName>
        <fullName evidence="3">Uncharacterized protein</fullName>
    </submittedName>
</protein>
<dbReference type="Proteomes" id="UP000317378">
    <property type="component" value="Unassembled WGS sequence"/>
</dbReference>
<dbReference type="RefSeq" id="WP_119100350.1">
    <property type="nucleotide sequence ID" value="NZ_QXMJ01000101.1"/>
</dbReference>